<keyword evidence="2" id="KW-1185">Reference proteome</keyword>
<dbReference type="KEGG" id="gfm:Enr17x_04530"/>
<accession>A0A518I5R6</accession>
<dbReference type="RefSeq" id="WP_145305587.1">
    <property type="nucleotide sequence ID" value="NZ_CP037452.1"/>
</dbReference>
<dbReference type="PANTHER" id="PTHR32305">
    <property type="match status" value="1"/>
</dbReference>
<evidence type="ECO:0000313" key="1">
    <source>
        <dbReference type="EMBL" id="QDV48441.1"/>
    </source>
</evidence>
<proteinExistence type="predicted"/>
<organism evidence="1 2">
    <name type="scientific">Gimesia fumaroli</name>
    <dbReference type="NCBI Taxonomy" id="2527976"/>
    <lineage>
        <taxon>Bacteria</taxon>
        <taxon>Pseudomonadati</taxon>
        <taxon>Planctomycetota</taxon>
        <taxon>Planctomycetia</taxon>
        <taxon>Planctomycetales</taxon>
        <taxon>Planctomycetaceae</taxon>
        <taxon>Gimesia</taxon>
    </lineage>
</organism>
<dbReference type="AlphaFoldDB" id="A0A518I5R6"/>
<dbReference type="PANTHER" id="PTHR32305:SF15">
    <property type="entry name" value="PROTEIN RHSA-RELATED"/>
    <property type="match status" value="1"/>
</dbReference>
<dbReference type="EC" id="3.1.-.-" evidence="1"/>
<gene>
    <name evidence="1" type="primary">wapA_2</name>
    <name evidence="1" type="ORF">Enr17x_04530</name>
</gene>
<dbReference type="OrthoDB" id="291501at2"/>
<name>A0A518I5R6_9PLAN</name>
<dbReference type="GO" id="GO:0016787">
    <property type="term" value="F:hydrolase activity"/>
    <property type="evidence" value="ECO:0007669"/>
    <property type="project" value="UniProtKB-KW"/>
</dbReference>
<protein>
    <submittedName>
        <fullName evidence="1">tRNA3(Ser)-specific nuclease WapA</fullName>
        <ecNumber evidence="1">3.1.-.-</ecNumber>
    </submittedName>
</protein>
<dbReference type="NCBIfam" id="TIGR03696">
    <property type="entry name" value="Rhs_assc_core"/>
    <property type="match status" value="1"/>
</dbReference>
<dbReference type="InterPro" id="IPR022385">
    <property type="entry name" value="Rhs_assc_core"/>
</dbReference>
<reference evidence="1 2" key="1">
    <citation type="submission" date="2019-03" db="EMBL/GenBank/DDBJ databases">
        <title>Deep-cultivation of Planctomycetes and their phenomic and genomic characterization uncovers novel biology.</title>
        <authorList>
            <person name="Wiegand S."/>
            <person name="Jogler M."/>
            <person name="Boedeker C."/>
            <person name="Pinto D."/>
            <person name="Vollmers J."/>
            <person name="Rivas-Marin E."/>
            <person name="Kohn T."/>
            <person name="Peeters S.H."/>
            <person name="Heuer A."/>
            <person name="Rast P."/>
            <person name="Oberbeckmann S."/>
            <person name="Bunk B."/>
            <person name="Jeske O."/>
            <person name="Meyerdierks A."/>
            <person name="Storesund J.E."/>
            <person name="Kallscheuer N."/>
            <person name="Luecker S."/>
            <person name="Lage O.M."/>
            <person name="Pohl T."/>
            <person name="Merkel B.J."/>
            <person name="Hornburger P."/>
            <person name="Mueller R.-W."/>
            <person name="Bruemmer F."/>
            <person name="Labrenz M."/>
            <person name="Spormann A.M."/>
            <person name="Op den Camp H."/>
            <person name="Overmann J."/>
            <person name="Amann R."/>
            <person name="Jetten M.S.M."/>
            <person name="Mascher T."/>
            <person name="Medema M.H."/>
            <person name="Devos D.P."/>
            <person name="Kaster A.-K."/>
            <person name="Ovreas L."/>
            <person name="Rohde M."/>
            <person name="Galperin M.Y."/>
            <person name="Jogler C."/>
        </authorList>
    </citation>
    <scope>NUCLEOTIDE SEQUENCE [LARGE SCALE GENOMIC DNA]</scope>
    <source>
        <strain evidence="1 2">Enr17</strain>
    </source>
</reference>
<keyword evidence="1" id="KW-0378">Hydrolase</keyword>
<dbReference type="EMBL" id="CP037452">
    <property type="protein sequence ID" value="QDV48441.1"/>
    <property type="molecule type" value="Genomic_DNA"/>
</dbReference>
<sequence length="420" mass="46708">MAVINYLWSEDSYLEEYDEAGTPLISYTNEPVAFGSLISQYKDNQTKYFQFDAQGSTHQLTDSSANITDTFSYDAWGNQLTRTGTSDVYFQFIGEAGYYYDSEVDSYYVRRRSYSPITANWLSVDPLKYAIAFSGLIPSYHYASNSPLQNYDSTGLAEIPLGPEVPLPGGKCSPLPISDDKALYKWFTKFKMKDFLSDAQRKTLLDAANARKKNSKKRWQLGFVQQVSIKVSFQAGASKELNAACCSKGGGAACPCTTCSIDYLWEFMETFNNNTSKKDSHPLLMIKAPIDTLTNSCKQCKDLNDCCAAKYELQITKIVTPAITWGHRTTMVKKSAKVACAGNTGTKVAQDNIKRPGVMPKDERLTPANESYEIVENASLYKKFDSKLVVTRTKCGGASIKGGRIDYEKTDKPPKFGPPT</sequence>
<dbReference type="Proteomes" id="UP000318313">
    <property type="component" value="Chromosome"/>
</dbReference>
<evidence type="ECO:0000313" key="2">
    <source>
        <dbReference type="Proteomes" id="UP000318313"/>
    </source>
</evidence>
<dbReference type="InterPro" id="IPR050708">
    <property type="entry name" value="T6SS_VgrG/RHS"/>
</dbReference>
<dbReference type="Gene3D" id="2.180.10.10">
    <property type="entry name" value="RHS repeat-associated core"/>
    <property type="match status" value="1"/>
</dbReference>